<dbReference type="SUPFAM" id="SSF47031">
    <property type="entry name" value="Second domain of FERM"/>
    <property type="match status" value="1"/>
</dbReference>
<dbReference type="GO" id="GO:0031032">
    <property type="term" value="P:actomyosin structure organization"/>
    <property type="evidence" value="ECO:0007669"/>
    <property type="project" value="TreeGrafter"/>
</dbReference>
<dbReference type="InterPro" id="IPR019748">
    <property type="entry name" value="FERM_central"/>
</dbReference>
<dbReference type="SMART" id="SM00295">
    <property type="entry name" value="B41"/>
    <property type="match status" value="1"/>
</dbReference>
<dbReference type="Proteomes" id="UP000663882">
    <property type="component" value="Unassembled WGS sequence"/>
</dbReference>
<proteinExistence type="predicted"/>
<dbReference type="PANTHER" id="PTHR23280:SF21">
    <property type="entry name" value="PROTEIN 4.1 HOMOLOG"/>
    <property type="match status" value="1"/>
</dbReference>
<dbReference type="InterPro" id="IPR035963">
    <property type="entry name" value="FERM_2"/>
</dbReference>
<protein>
    <recommendedName>
        <fullName evidence="2">FERM domain-containing protein</fullName>
    </recommendedName>
</protein>
<dbReference type="InterPro" id="IPR029071">
    <property type="entry name" value="Ubiquitin-like_domsf"/>
</dbReference>
<dbReference type="AlphaFoldDB" id="A0A814N320"/>
<dbReference type="Pfam" id="PF00373">
    <property type="entry name" value="FERM_M"/>
    <property type="match status" value="1"/>
</dbReference>
<feature type="region of interest" description="Disordered" evidence="1">
    <location>
        <begin position="344"/>
        <end position="370"/>
    </location>
</feature>
<comment type="caution">
    <text evidence="3">The sequence shown here is derived from an EMBL/GenBank/DDBJ whole genome shotgun (WGS) entry which is preliminary data.</text>
</comment>
<dbReference type="EMBL" id="CAJNOO010001053">
    <property type="protein sequence ID" value="CAF1087200.1"/>
    <property type="molecule type" value="Genomic_DNA"/>
</dbReference>
<name>A0A814N320_9BILA</name>
<dbReference type="InterPro" id="IPR000299">
    <property type="entry name" value="FERM_domain"/>
</dbReference>
<dbReference type="PROSITE" id="PS50057">
    <property type="entry name" value="FERM_3"/>
    <property type="match status" value="1"/>
</dbReference>
<sequence length="557" mass="63629">MPSIFGKSHLYRYDIQGGAKSHYLVFVHLPCLQTHLKHLYHLSLLPFIEYEQQTIECLMNYNSLTRDCINYILQRLHIHDRTISNCFGLSYFNKINKQCYWLDPDISMKQQIPKSELKPNLTFTILLYPPVPYAITDEKARLILYQQIFCNFISSIYTIPINLVETLSAYFLRGCFENKFNADKNHDILQLIIAAVGLSEEKTDRIKEKIIELYRDLNDIDLRSAQNQFVRQISQINTYGMIHFEIKNALNEATCLGLNHHGIHSRSLLRNEFKLEACWHNVISILSNKQHSTNYNRYCLRLFLLFSHHFSKFIPNEIENIPKLNTFPIKKQCLVHGASVPDLRSDGESLSNDCTSPSASSSTRSSNNSSNIWTGSLPNLTIELTTRQQTNDIFKKKNDPYATFSDNLNHIDEQETISSIPKKEVALRHSLPVPYQSQSPMNNKLSHYSLLMSTPSLGLTCSLATFDKTSISPSMINISKISSSSSINLSPCFSCECLHRGDKDSLLQSPLNISTITTNSRSLLNSRTYLSSTSVPLEVDTISVHDDDAPTDIWVRI</sequence>
<dbReference type="OrthoDB" id="5854685at2759"/>
<dbReference type="InterPro" id="IPR019749">
    <property type="entry name" value="Band_41_domain"/>
</dbReference>
<dbReference type="Gene3D" id="3.10.20.90">
    <property type="entry name" value="Phosphatidylinositol 3-kinase Catalytic Subunit, Chain A, domain 1"/>
    <property type="match status" value="1"/>
</dbReference>
<feature type="domain" description="FERM" evidence="2">
    <location>
        <begin position="43"/>
        <end position="332"/>
    </location>
</feature>
<gene>
    <name evidence="3" type="ORF">RFH988_LOCUS18605</name>
</gene>
<accession>A0A814N320</accession>
<organism evidence="3 4">
    <name type="scientific">Rotaria sordida</name>
    <dbReference type="NCBI Taxonomy" id="392033"/>
    <lineage>
        <taxon>Eukaryota</taxon>
        <taxon>Metazoa</taxon>
        <taxon>Spiralia</taxon>
        <taxon>Gnathifera</taxon>
        <taxon>Rotifera</taxon>
        <taxon>Eurotatoria</taxon>
        <taxon>Bdelloidea</taxon>
        <taxon>Philodinida</taxon>
        <taxon>Philodinidae</taxon>
        <taxon>Rotaria</taxon>
    </lineage>
</organism>
<evidence type="ECO:0000259" key="2">
    <source>
        <dbReference type="PROSITE" id="PS50057"/>
    </source>
</evidence>
<dbReference type="GO" id="GO:0005856">
    <property type="term" value="C:cytoskeleton"/>
    <property type="evidence" value="ECO:0007669"/>
    <property type="project" value="TreeGrafter"/>
</dbReference>
<reference evidence="3" key="1">
    <citation type="submission" date="2021-02" db="EMBL/GenBank/DDBJ databases">
        <authorList>
            <person name="Nowell W R."/>
        </authorList>
    </citation>
    <scope>NUCLEOTIDE SEQUENCE</scope>
</reference>
<evidence type="ECO:0000256" key="1">
    <source>
        <dbReference type="SAM" id="MobiDB-lite"/>
    </source>
</evidence>
<evidence type="ECO:0000313" key="3">
    <source>
        <dbReference type="EMBL" id="CAF1087200.1"/>
    </source>
</evidence>
<dbReference type="PANTHER" id="PTHR23280">
    <property type="entry name" value="4.1 G PROTEIN"/>
    <property type="match status" value="1"/>
</dbReference>
<dbReference type="SUPFAM" id="SSF54236">
    <property type="entry name" value="Ubiquitin-like"/>
    <property type="match status" value="1"/>
</dbReference>
<evidence type="ECO:0000313" key="4">
    <source>
        <dbReference type="Proteomes" id="UP000663882"/>
    </source>
</evidence>
<feature type="compositionally biased region" description="Low complexity" evidence="1">
    <location>
        <begin position="351"/>
        <end position="370"/>
    </location>
</feature>